<dbReference type="EMBL" id="JASSZA010000006">
    <property type="protein sequence ID" value="KAK2108273.1"/>
    <property type="molecule type" value="Genomic_DNA"/>
</dbReference>
<feature type="non-terminal residue" evidence="3">
    <location>
        <position position="1"/>
    </location>
</feature>
<keyword evidence="2" id="KW-1133">Transmembrane helix</keyword>
<sequence length="232" mass="25162">DGGGGHDHGGSDGVETVVVMAVLLVIGVTMLMTLVVLLKGMLEIMAMPLITVTEAAVVMEAPGEANPINMVSKLSQLTSLLSSIEDKVKALLHEGPESPHRRSLIPPVTFEVSGCEPRPWLWVPNWARETCSGFCGNRDWGLSWGKAGSPTGKNVSQWTYIAVMVNTSHMHSGRGGHPESLCDSWETAVEMHVCATATREAPWPHEGRPPRIAQPRRQGAHALQKPRQKINE</sequence>
<reference evidence="3 4" key="1">
    <citation type="submission" date="2023-05" db="EMBL/GenBank/DDBJ databases">
        <title>B98-5 Cell Line De Novo Hybrid Assembly: An Optical Mapping Approach.</title>
        <authorList>
            <person name="Kananen K."/>
            <person name="Auerbach J.A."/>
            <person name="Kautto E."/>
            <person name="Blachly J.S."/>
        </authorList>
    </citation>
    <scope>NUCLEOTIDE SEQUENCE [LARGE SCALE GENOMIC DNA]</scope>
    <source>
        <strain evidence="3">B95-8</strain>
        <tissue evidence="3">Cell line</tissue>
    </source>
</reference>
<evidence type="ECO:0000256" key="1">
    <source>
        <dbReference type="SAM" id="MobiDB-lite"/>
    </source>
</evidence>
<organism evidence="3 4">
    <name type="scientific">Saguinus oedipus</name>
    <name type="common">Cotton-top tamarin</name>
    <name type="synonym">Oedipomidas oedipus</name>
    <dbReference type="NCBI Taxonomy" id="9490"/>
    <lineage>
        <taxon>Eukaryota</taxon>
        <taxon>Metazoa</taxon>
        <taxon>Chordata</taxon>
        <taxon>Craniata</taxon>
        <taxon>Vertebrata</taxon>
        <taxon>Euteleostomi</taxon>
        <taxon>Mammalia</taxon>
        <taxon>Eutheria</taxon>
        <taxon>Euarchontoglires</taxon>
        <taxon>Primates</taxon>
        <taxon>Haplorrhini</taxon>
        <taxon>Platyrrhini</taxon>
        <taxon>Cebidae</taxon>
        <taxon>Callitrichinae</taxon>
        <taxon>Saguinus</taxon>
    </lineage>
</organism>
<keyword evidence="2" id="KW-0812">Transmembrane</keyword>
<evidence type="ECO:0000256" key="2">
    <source>
        <dbReference type="SAM" id="Phobius"/>
    </source>
</evidence>
<keyword evidence="2" id="KW-0472">Membrane</keyword>
<comment type="caution">
    <text evidence="3">The sequence shown here is derived from an EMBL/GenBank/DDBJ whole genome shotgun (WGS) entry which is preliminary data.</text>
</comment>
<protein>
    <submittedName>
        <fullName evidence="3">Uncharacterized protein</fullName>
    </submittedName>
</protein>
<feature type="region of interest" description="Disordered" evidence="1">
    <location>
        <begin position="200"/>
        <end position="232"/>
    </location>
</feature>
<gene>
    <name evidence="3" type="ORF">P7K49_013438</name>
</gene>
<accession>A0ABQ9VFX0</accession>
<name>A0ABQ9VFX0_SAGOE</name>
<feature type="transmembrane region" description="Helical" evidence="2">
    <location>
        <begin position="17"/>
        <end position="38"/>
    </location>
</feature>
<dbReference type="Proteomes" id="UP001266305">
    <property type="component" value="Unassembled WGS sequence"/>
</dbReference>
<evidence type="ECO:0000313" key="3">
    <source>
        <dbReference type="EMBL" id="KAK2108273.1"/>
    </source>
</evidence>
<evidence type="ECO:0000313" key="4">
    <source>
        <dbReference type="Proteomes" id="UP001266305"/>
    </source>
</evidence>
<keyword evidence="4" id="KW-1185">Reference proteome</keyword>
<proteinExistence type="predicted"/>